<dbReference type="AlphaFoldDB" id="A0A9J5WMV2"/>
<reference evidence="1 2" key="1">
    <citation type="submission" date="2020-09" db="EMBL/GenBank/DDBJ databases">
        <title>De no assembly of potato wild relative species, Solanum commersonii.</title>
        <authorList>
            <person name="Cho K."/>
        </authorList>
    </citation>
    <scope>NUCLEOTIDE SEQUENCE [LARGE SCALE GENOMIC DNA]</scope>
    <source>
        <strain evidence="1">LZ3.2</strain>
        <tissue evidence="1">Leaf</tissue>
    </source>
</reference>
<dbReference type="Proteomes" id="UP000824120">
    <property type="component" value="Chromosome 11"/>
</dbReference>
<proteinExistence type="predicted"/>
<dbReference type="EMBL" id="JACXVP010000011">
    <property type="protein sequence ID" value="KAG5576866.1"/>
    <property type="molecule type" value="Genomic_DNA"/>
</dbReference>
<keyword evidence="2" id="KW-1185">Reference proteome</keyword>
<comment type="caution">
    <text evidence="1">The sequence shown here is derived from an EMBL/GenBank/DDBJ whole genome shotgun (WGS) entry which is preliminary data.</text>
</comment>
<sequence>MLLRQLYFRKQFPPLKLNVNCSNAFNNLKQISEVPCVEPFLIVTDKFGNISCIIAYLIRLQRHKLSAK</sequence>
<evidence type="ECO:0000313" key="1">
    <source>
        <dbReference type="EMBL" id="KAG5576866.1"/>
    </source>
</evidence>
<accession>A0A9J5WMV2</accession>
<protein>
    <submittedName>
        <fullName evidence="1">Uncharacterized protein</fullName>
    </submittedName>
</protein>
<name>A0A9J5WMV2_SOLCO</name>
<evidence type="ECO:0000313" key="2">
    <source>
        <dbReference type="Proteomes" id="UP000824120"/>
    </source>
</evidence>
<organism evidence="1 2">
    <name type="scientific">Solanum commersonii</name>
    <name type="common">Commerson's wild potato</name>
    <name type="synonym">Commerson's nightshade</name>
    <dbReference type="NCBI Taxonomy" id="4109"/>
    <lineage>
        <taxon>Eukaryota</taxon>
        <taxon>Viridiplantae</taxon>
        <taxon>Streptophyta</taxon>
        <taxon>Embryophyta</taxon>
        <taxon>Tracheophyta</taxon>
        <taxon>Spermatophyta</taxon>
        <taxon>Magnoliopsida</taxon>
        <taxon>eudicotyledons</taxon>
        <taxon>Gunneridae</taxon>
        <taxon>Pentapetalae</taxon>
        <taxon>asterids</taxon>
        <taxon>lamiids</taxon>
        <taxon>Solanales</taxon>
        <taxon>Solanaceae</taxon>
        <taxon>Solanoideae</taxon>
        <taxon>Solaneae</taxon>
        <taxon>Solanum</taxon>
    </lineage>
</organism>
<gene>
    <name evidence="1" type="ORF">H5410_057000</name>
</gene>
<feature type="non-terminal residue" evidence="1">
    <location>
        <position position="68"/>
    </location>
</feature>